<sequence>MNLLVVGAGAMGRWVARTVDADVAFADVDEAA</sequence>
<accession>A0ABD5S3V0</accession>
<proteinExistence type="predicted"/>
<dbReference type="AlphaFoldDB" id="A0ABD5S3V0"/>
<evidence type="ECO:0000313" key="1">
    <source>
        <dbReference type="EMBL" id="MFC6726229.1"/>
    </source>
</evidence>
<comment type="caution">
    <text evidence="1">The sequence shown here is derived from an EMBL/GenBank/DDBJ whole genome shotgun (WGS) entry which is preliminary data.</text>
</comment>
<gene>
    <name evidence="1" type="ORF">ACFQE1_18040</name>
</gene>
<dbReference type="Proteomes" id="UP001596328">
    <property type="component" value="Unassembled WGS sequence"/>
</dbReference>
<name>A0ABD5S3V0_9EURY</name>
<reference evidence="1 2" key="1">
    <citation type="journal article" date="2019" name="Int. J. Syst. Evol. Microbiol.">
        <title>The Global Catalogue of Microorganisms (GCM) 10K type strain sequencing project: providing services to taxonomists for standard genome sequencing and annotation.</title>
        <authorList>
            <consortium name="The Broad Institute Genomics Platform"/>
            <consortium name="The Broad Institute Genome Sequencing Center for Infectious Disease"/>
            <person name="Wu L."/>
            <person name="Ma J."/>
        </authorList>
    </citation>
    <scope>NUCLEOTIDE SEQUENCE [LARGE SCALE GENOMIC DNA]</scope>
    <source>
        <strain evidence="1 2">NBRC 111368</strain>
    </source>
</reference>
<evidence type="ECO:0000313" key="2">
    <source>
        <dbReference type="Proteomes" id="UP001596328"/>
    </source>
</evidence>
<protein>
    <submittedName>
        <fullName evidence="1">Prephenate dehydrogenase</fullName>
    </submittedName>
</protein>
<keyword evidence="2" id="KW-1185">Reference proteome</keyword>
<organism evidence="1 2">
    <name type="scientific">Halobium palmae</name>
    <dbReference type="NCBI Taxonomy" id="1776492"/>
    <lineage>
        <taxon>Archaea</taxon>
        <taxon>Methanobacteriati</taxon>
        <taxon>Methanobacteriota</taxon>
        <taxon>Stenosarchaea group</taxon>
        <taxon>Halobacteria</taxon>
        <taxon>Halobacteriales</taxon>
        <taxon>Haloferacaceae</taxon>
        <taxon>Halobium</taxon>
    </lineage>
</organism>
<feature type="non-terminal residue" evidence="1">
    <location>
        <position position="32"/>
    </location>
</feature>
<dbReference type="EMBL" id="JBHSWU010000969">
    <property type="protein sequence ID" value="MFC6726229.1"/>
    <property type="molecule type" value="Genomic_DNA"/>
</dbReference>